<organism evidence="2 3">
    <name type="scientific">Durusdinium trenchii</name>
    <dbReference type="NCBI Taxonomy" id="1381693"/>
    <lineage>
        <taxon>Eukaryota</taxon>
        <taxon>Sar</taxon>
        <taxon>Alveolata</taxon>
        <taxon>Dinophyceae</taxon>
        <taxon>Suessiales</taxon>
        <taxon>Symbiodiniaceae</taxon>
        <taxon>Durusdinium</taxon>
    </lineage>
</organism>
<feature type="region of interest" description="Disordered" evidence="1">
    <location>
        <begin position="673"/>
        <end position="887"/>
    </location>
</feature>
<proteinExistence type="predicted"/>
<dbReference type="EMBL" id="CAXAMN010004014">
    <property type="protein sequence ID" value="CAK9007316.1"/>
    <property type="molecule type" value="Genomic_DNA"/>
</dbReference>
<evidence type="ECO:0000313" key="2">
    <source>
        <dbReference type="EMBL" id="CAK9007316.1"/>
    </source>
</evidence>
<reference evidence="2 3" key="1">
    <citation type="submission" date="2024-02" db="EMBL/GenBank/DDBJ databases">
        <authorList>
            <person name="Chen Y."/>
            <person name="Shah S."/>
            <person name="Dougan E. K."/>
            <person name="Thang M."/>
            <person name="Chan C."/>
        </authorList>
    </citation>
    <scope>NUCLEOTIDE SEQUENCE [LARGE SCALE GENOMIC DNA]</scope>
</reference>
<name>A0ABP0IYZ1_9DINO</name>
<feature type="region of interest" description="Disordered" evidence="1">
    <location>
        <begin position="306"/>
        <end position="341"/>
    </location>
</feature>
<feature type="compositionally biased region" description="Polar residues" evidence="1">
    <location>
        <begin position="198"/>
        <end position="212"/>
    </location>
</feature>
<feature type="compositionally biased region" description="Basic residues" evidence="1">
    <location>
        <begin position="756"/>
        <end position="766"/>
    </location>
</feature>
<sequence length="937" mass="102216">MANPAPLDGKEDEVKSHVLTHLPGTVCTECGAKDYPLNTLFPDVNPLAVGFPDMERYLPLVLALYDVSPMGEYTVGFLEKIFANIDRECDFKLSKCRYLRDRAKWANTEAYALFAILAYSRRYWRRSMKKRTVNDIAAQLQAVMQRSPKKARHVVTKDSEAPCLVDKGLNENDGGNQVPPVEIEVWEVSDDDGEEHSPPSSNGGPNANAPSRVSNQVANHELPAEKETETETVCYQTFADDQARQPVEIEQTQRAGIDQAVPDTFLEETLCYANCTVEESQEYATAPGLETCDSSQVHANHLTLNEVPDQSKEGAAASGSHDEAEAPMISVSPELPVDEDPASRLGTARIIVLDDEDTDHGDDGTTTMDRLGQEMASLSMQSDGSCYPNASDGWCIFQTSPVQQVILPNVMTRASTTATVEDPRLEGNHGGRSKASAQEEICMKVLQILQRENFKIREGGELHSFMEKYVPNIRIPVGMFGGPPSSSFTSSKENTQASAALEDQPTKMSALVEDAHPGVLVSDAARPLRLRRLRPLVGTSHDEDQCKRSLADQMELVAKDAGGTRWLGQSQVLERYGKSQSLEGFERIAHPDAPDSREADLYHVEETSKDHASRTAPEDNAENNWEDLVRKAKEAAPMLAQPQEEETWKDLVRRVGPKHALSVQMEREAMEVLSSQPVTAAAEGASSGTKDAKKIKKYQLPPQPSFVDDMKALAEGEEPPVYAEQGRDIGKTRGRKPKRDSGKRKPEEEDEPVAPKRAKRRTRAASRAKAVEKGSGAASSSRKRAKPSDRASAESGAKRRRPAKQAGNQVDNGSSMSPTAASSARSARNGSRAAKLPPSQPAAAGDGSSEQLPVPHGPQRKPPDHVTSNHVYSSAHSKHRHLGAEAARAAANAATRLFRETGYVDDLCGVFRSSPKIKKDDAQPESVKAKTCKAGEP</sequence>
<feature type="region of interest" description="Disordered" evidence="1">
    <location>
        <begin position="484"/>
        <end position="503"/>
    </location>
</feature>
<feature type="region of interest" description="Disordered" evidence="1">
    <location>
        <begin position="189"/>
        <end position="212"/>
    </location>
</feature>
<feature type="compositionally biased region" description="Polar residues" evidence="1">
    <location>
        <begin position="866"/>
        <end position="875"/>
    </location>
</feature>
<dbReference type="Proteomes" id="UP001642484">
    <property type="component" value="Unassembled WGS sequence"/>
</dbReference>
<keyword evidence="3" id="KW-1185">Reference proteome</keyword>
<evidence type="ECO:0000313" key="3">
    <source>
        <dbReference type="Proteomes" id="UP001642484"/>
    </source>
</evidence>
<feature type="region of interest" description="Disordered" evidence="1">
    <location>
        <begin position="914"/>
        <end position="937"/>
    </location>
</feature>
<comment type="caution">
    <text evidence="2">The sequence shown here is derived from an EMBL/GenBank/DDBJ whole genome shotgun (WGS) entry which is preliminary data.</text>
</comment>
<protein>
    <submittedName>
        <fullName evidence="2">Uncharacterized protein</fullName>
    </submittedName>
</protein>
<evidence type="ECO:0000256" key="1">
    <source>
        <dbReference type="SAM" id="MobiDB-lite"/>
    </source>
</evidence>
<feature type="compositionally biased region" description="Low complexity" evidence="1">
    <location>
        <begin position="767"/>
        <end position="780"/>
    </location>
</feature>
<gene>
    <name evidence="2" type="ORF">CCMP2556_LOCUS8791</name>
</gene>
<feature type="compositionally biased region" description="Low complexity" evidence="1">
    <location>
        <begin position="814"/>
        <end position="834"/>
    </location>
</feature>
<accession>A0ABP0IYZ1</accession>